<accession>A0ABD0V4T0</accession>
<name>A0ABD0V4T0_DENTH</name>
<dbReference type="EMBL" id="JANQDX010000008">
    <property type="protein sequence ID" value="KAL0919953.1"/>
    <property type="molecule type" value="Genomic_DNA"/>
</dbReference>
<dbReference type="AlphaFoldDB" id="A0ABD0V4T0"/>
<keyword evidence="2" id="KW-1185">Reference proteome</keyword>
<dbReference type="Proteomes" id="UP001552299">
    <property type="component" value="Unassembled WGS sequence"/>
</dbReference>
<proteinExistence type="predicted"/>
<comment type="caution">
    <text evidence="1">The sequence shown here is derived from an EMBL/GenBank/DDBJ whole genome shotgun (WGS) entry which is preliminary data.</text>
</comment>
<evidence type="ECO:0000313" key="2">
    <source>
        <dbReference type="Proteomes" id="UP001552299"/>
    </source>
</evidence>
<sequence>MMFNMISLATAQWEVYKPSEMASAPQRRQPAVPLPVASMEAFQALVSPPSSSRKRGVQAELFSPPIHRISIFVQLSCLEIVGLTPTPPPVASVPPIQSLGHNVASSSTSSLGRRTQRNRNMRLCLTVYEEAVRQMSYSVARQEPVQQRMVPLQREPRRPPIPRVLEIVIAFEIDAVQGERLSPLVHSGNKEDVARIAAAPPVTTTLPRTRVPRDSATQMVEMARAMAAMISQLIALGATPHVMDVGTPTTSRDEPIVPLVVVTKPMKVNMVQRTVSAAPTVVPFNISMQSQLVQLLPGQIQDMITQRVEWAISSRKIKARGYDQFGAITTTITAATCTAMITDTVTGTYTTTNSLRRERETLRLKDQRIHELEEEIRDFTVFIEAQKALDIKGAVDDIRGGTLLPVFKTTGRKEMKRREGRGI</sequence>
<evidence type="ECO:0000313" key="1">
    <source>
        <dbReference type="EMBL" id="KAL0919953.1"/>
    </source>
</evidence>
<gene>
    <name evidence="1" type="ORF">M5K25_009044</name>
</gene>
<protein>
    <submittedName>
        <fullName evidence="1">Uncharacterized protein</fullName>
    </submittedName>
</protein>
<organism evidence="1 2">
    <name type="scientific">Dendrobium thyrsiflorum</name>
    <name type="common">Pinecone-like raceme dendrobium</name>
    <name type="synonym">Orchid</name>
    <dbReference type="NCBI Taxonomy" id="117978"/>
    <lineage>
        <taxon>Eukaryota</taxon>
        <taxon>Viridiplantae</taxon>
        <taxon>Streptophyta</taxon>
        <taxon>Embryophyta</taxon>
        <taxon>Tracheophyta</taxon>
        <taxon>Spermatophyta</taxon>
        <taxon>Magnoliopsida</taxon>
        <taxon>Liliopsida</taxon>
        <taxon>Asparagales</taxon>
        <taxon>Orchidaceae</taxon>
        <taxon>Epidendroideae</taxon>
        <taxon>Malaxideae</taxon>
        <taxon>Dendrobiinae</taxon>
        <taxon>Dendrobium</taxon>
    </lineage>
</organism>
<reference evidence="1 2" key="1">
    <citation type="journal article" date="2024" name="Plant Biotechnol. J.">
        <title>Dendrobium thyrsiflorum genome and its molecular insights into genes involved in important horticultural traits.</title>
        <authorList>
            <person name="Chen B."/>
            <person name="Wang J.Y."/>
            <person name="Zheng P.J."/>
            <person name="Li K.L."/>
            <person name="Liang Y.M."/>
            <person name="Chen X.F."/>
            <person name="Zhang C."/>
            <person name="Zhao X."/>
            <person name="He X."/>
            <person name="Zhang G.Q."/>
            <person name="Liu Z.J."/>
            <person name="Xu Q."/>
        </authorList>
    </citation>
    <scope>NUCLEOTIDE SEQUENCE [LARGE SCALE GENOMIC DNA]</scope>
    <source>
        <strain evidence="1">GZMU011</strain>
    </source>
</reference>